<keyword evidence="7" id="KW-0676">Redox-active center</keyword>
<dbReference type="CDD" id="cd03017">
    <property type="entry name" value="PRX_BCP"/>
    <property type="match status" value="1"/>
</dbReference>
<dbReference type="InterPro" id="IPR036249">
    <property type="entry name" value="Thioredoxin-like_sf"/>
</dbReference>
<accession>A0A941EXE1</accession>
<organism evidence="13 14">
    <name type="scientific">Actinospica durhamensis</name>
    <dbReference type="NCBI Taxonomy" id="1508375"/>
    <lineage>
        <taxon>Bacteria</taxon>
        <taxon>Bacillati</taxon>
        <taxon>Actinomycetota</taxon>
        <taxon>Actinomycetes</taxon>
        <taxon>Catenulisporales</taxon>
        <taxon>Actinospicaceae</taxon>
        <taxon>Actinospica</taxon>
    </lineage>
</organism>
<evidence type="ECO:0000259" key="12">
    <source>
        <dbReference type="PROSITE" id="PS51352"/>
    </source>
</evidence>
<evidence type="ECO:0000256" key="8">
    <source>
        <dbReference type="ARBA" id="ARBA00032824"/>
    </source>
</evidence>
<comment type="catalytic activity">
    <reaction evidence="11">
        <text>a hydroperoxide + [thioredoxin]-dithiol = an alcohol + [thioredoxin]-disulfide + H2O</text>
        <dbReference type="Rhea" id="RHEA:62620"/>
        <dbReference type="Rhea" id="RHEA-COMP:10698"/>
        <dbReference type="Rhea" id="RHEA-COMP:10700"/>
        <dbReference type="ChEBI" id="CHEBI:15377"/>
        <dbReference type="ChEBI" id="CHEBI:29950"/>
        <dbReference type="ChEBI" id="CHEBI:30879"/>
        <dbReference type="ChEBI" id="CHEBI:35924"/>
        <dbReference type="ChEBI" id="CHEBI:50058"/>
        <dbReference type="EC" id="1.11.1.24"/>
    </reaction>
</comment>
<evidence type="ECO:0000256" key="11">
    <source>
        <dbReference type="ARBA" id="ARBA00049091"/>
    </source>
</evidence>
<dbReference type="GO" id="GO:0034599">
    <property type="term" value="P:cellular response to oxidative stress"/>
    <property type="evidence" value="ECO:0007669"/>
    <property type="project" value="TreeGrafter"/>
</dbReference>
<evidence type="ECO:0000256" key="3">
    <source>
        <dbReference type="ARBA" id="ARBA00022559"/>
    </source>
</evidence>
<comment type="similarity">
    <text evidence="9">Belongs to the peroxiredoxin family. BCP/PrxQ subfamily.</text>
</comment>
<sequence length="162" mass="17624">MAKIPSAGQGAPGFSLPGVRLAAGRAERREYSLSEHRGRPLVLAFYPGDDTAVCTRQLCSYSSGLDRIAALNAAVWGISPQSVESHEAFARKHGLAMPLLADCDLSVAEAYGVSLADKGLRRAVFLLDAHGTVRWRHVAMLGLTYRRVDTLTEQLRMLEHAH</sequence>
<evidence type="ECO:0000313" key="13">
    <source>
        <dbReference type="EMBL" id="MBR7836754.1"/>
    </source>
</evidence>
<dbReference type="InterPro" id="IPR013766">
    <property type="entry name" value="Thioredoxin_domain"/>
</dbReference>
<comment type="caution">
    <text evidence="13">The sequence shown here is derived from an EMBL/GenBank/DDBJ whole genome shotgun (WGS) entry which is preliminary data.</text>
</comment>
<keyword evidence="6" id="KW-1015">Disulfide bond</keyword>
<dbReference type="PROSITE" id="PS51352">
    <property type="entry name" value="THIOREDOXIN_2"/>
    <property type="match status" value="1"/>
</dbReference>
<evidence type="ECO:0000256" key="9">
    <source>
        <dbReference type="ARBA" id="ARBA00038489"/>
    </source>
</evidence>
<name>A0A941EXE1_9ACTN</name>
<evidence type="ECO:0000256" key="10">
    <source>
        <dbReference type="ARBA" id="ARBA00041373"/>
    </source>
</evidence>
<evidence type="ECO:0000256" key="2">
    <source>
        <dbReference type="ARBA" id="ARBA00013017"/>
    </source>
</evidence>
<evidence type="ECO:0000256" key="4">
    <source>
        <dbReference type="ARBA" id="ARBA00022862"/>
    </source>
</evidence>
<proteinExistence type="inferred from homology"/>
<dbReference type="GO" id="GO:0045454">
    <property type="term" value="P:cell redox homeostasis"/>
    <property type="evidence" value="ECO:0007669"/>
    <property type="project" value="TreeGrafter"/>
</dbReference>
<dbReference type="Gene3D" id="3.40.30.10">
    <property type="entry name" value="Glutaredoxin"/>
    <property type="match status" value="1"/>
</dbReference>
<keyword evidence="5" id="KW-0560">Oxidoreductase</keyword>
<keyword evidence="14" id="KW-1185">Reference proteome</keyword>
<protein>
    <recommendedName>
        <fullName evidence="2">thioredoxin-dependent peroxiredoxin</fullName>
        <ecNumber evidence="2">1.11.1.24</ecNumber>
    </recommendedName>
    <alternativeName>
        <fullName evidence="10">Bacterioferritin comigratory protein</fullName>
    </alternativeName>
    <alternativeName>
        <fullName evidence="8">Thioredoxin peroxidase</fullName>
    </alternativeName>
</protein>
<dbReference type="EC" id="1.11.1.24" evidence="2"/>
<dbReference type="SUPFAM" id="SSF52833">
    <property type="entry name" value="Thioredoxin-like"/>
    <property type="match status" value="1"/>
</dbReference>
<dbReference type="AlphaFoldDB" id="A0A941EXE1"/>
<dbReference type="Proteomes" id="UP000675781">
    <property type="component" value="Unassembled WGS sequence"/>
</dbReference>
<dbReference type="InterPro" id="IPR050924">
    <property type="entry name" value="Peroxiredoxin_BCP/PrxQ"/>
</dbReference>
<comment type="function">
    <text evidence="1">Thiol-specific peroxidase that catalyzes the reduction of hydrogen peroxide and organic hydroperoxides to water and alcohols, respectively. Plays a role in cell protection against oxidative stress by detoxifying peroxides and as sensor of hydrogen peroxide-mediated signaling events.</text>
</comment>
<evidence type="ECO:0000256" key="5">
    <source>
        <dbReference type="ARBA" id="ARBA00023002"/>
    </source>
</evidence>
<dbReference type="PANTHER" id="PTHR42801:SF4">
    <property type="entry name" value="AHPC_TSA FAMILY PROTEIN"/>
    <property type="match status" value="1"/>
</dbReference>
<keyword evidence="3" id="KW-0575">Peroxidase</keyword>
<gene>
    <name evidence="13" type="ORF">KDL01_25965</name>
</gene>
<feature type="domain" description="Thioredoxin" evidence="12">
    <location>
        <begin position="5"/>
        <end position="160"/>
    </location>
</feature>
<dbReference type="GO" id="GO:0005737">
    <property type="term" value="C:cytoplasm"/>
    <property type="evidence" value="ECO:0007669"/>
    <property type="project" value="TreeGrafter"/>
</dbReference>
<evidence type="ECO:0000256" key="7">
    <source>
        <dbReference type="ARBA" id="ARBA00023284"/>
    </source>
</evidence>
<dbReference type="EMBL" id="JAGSOG010000159">
    <property type="protein sequence ID" value="MBR7836754.1"/>
    <property type="molecule type" value="Genomic_DNA"/>
</dbReference>
<reference evidence="13" key="1">
    <citation type="submission" date="2021-04" db="EMBL/GenBank/DDBJ databases">
        <title>Genome based classification of Actinospica acidithermotolerans sp. nov., an actinobacterium isolated from an Indonesian hot spring.</title>
        <authorList>
            <person name="Kusuma A.B."/>
            <person name="Putra K.E."/>
            <person name="Nafisah S."/>
            <person name="Loh J."/>
            <person name="Nouioui I."/>
            <person name="Goodfellow M."/>
        </authorList>
    </citation>
    <scope>NUCLEOTIDE SEQUENCE</scope>
    <source>
        <strain evidence="13">CSCA 57</strain>
    </source>
</reference>
<dbReference type="InterPro" id="IPR000866">
    <property type="entry name" value="AhpC/TSA"/>
</dbReference>
<dbReference type="RefSeq" id="WP_212531227.1">
    <property type="nucleotide sequence ID" value="NZ_JAGSOG010000159.1"/>
</dbReference>
<evidence type="ECO:0000256" key="1">
    <source>
        <dbReference type="ARBA" id="ARBA00003330"/>
    </source>
</evidence>
<evidence type="ECO:0000313" key="14">
    <source>
        <dbReference type="Proteomes" id="UP000675781"/>
    </source>
</evidence>
<dbReference type="PANTHER" id="PTHR42801">
    <property type="entry name" value="THIOREDOXIN-DEPENDENT PEROXIDE REDUCTASE"/>
    <property type="match status" value="1"/>
</dbReference>
<dbReference type="Pfam" id="PF00578">
    <property type="entry name" value="AhpC-TSA"/>
    <property type="match status" value="1"/>
</dbReference>
<evidence type="ECO:0000256" key="6">
    <source>
        <dbReference type="ARBA" id="ARBA00023157"/>
    </source>
</evidence>
<keyword evidence="4" id="KW-0049">Antioxidant</keyword>
<dbReference type="GO" id="GO:0008379">
    <property type="term" value="F:thioredoxin peroxidase activity"/>
    <property type="evidence" value="ECO:0007669"/>
    <property type="project" value="TreeGrafter"/>
</dbReference>